<dbReference type="EMBL" id="CP028137">
    <property type="protein sequence ID" value="AZZ54015.1"/>
    <property type="molecule type" value="Genomic_DNA"/>
</dbReference>
<dbReference type="PANTHER" id="PTHR43649">
    <property type="entry name" value="ARABINOSE-BINDING PROTEIN-RELATED"/>
    <property type="match status" value="1"/>
</dbReference>
<protein>
    <submittedName>
        <fullName evidence="2">Sugar ABC transporter substrate-binding protein</fullName>
    </submittedName>
</protein>
<evidence type="ECO:0000313" key="2">
    <source>
        <dbReference type="EMBL" id="AZZ54015.1"/>
    </source>
</evidence>
<accession>A0A3T0T627</accession>
<evidence type="ECO:0000256" key="1">
    <source>
        <dbReference type="SAM" id="SignalP"/>
    </source>
</evidence>
<dbReference type="AlphaFoldDB" id="A0A3T0T627"/>
<keyword evidence="1" id="KW-0732">Signal</keyword>
<dbReference type="RefSeq" id="WP_123444851.1">
    <property type="nucleotide sequence ID" value="NZ_CP028137.1"/>
</dbReference>
<dbReference type="KEGG" id="rfs:C1I64_19565"/>
<evidence type="ECO:0000313" key="3">
    <source>
        <dbReference type="Proteomes" id="UP000285317"/>
    </source>
</evidence>
<feature type="chain" id="PRO_5038851910" evidence="1">
    <location>
        <begin position="27"/>
        <end position="429"/>
    </location>
</feature>
<dbReference type="CDD" id="cd13585">
    <property type="entry name" value="PBP2_TMBP_like"/>
    <property type="match status" value="1"/>
</dbReference>
<reference evidence="2 3" key="1">
    <citation type="submission" date="2018-03" db="EMBL/GenBank/DDBJ databases">
        <title>Bacteriophage NCPPB3778 and a type I-E CRISPR drive the evolution of the US Biological Select Agent, Rathayibacter toxicus.</title>
        <authorList>
            <person name="Davis E.W.II."/>
            <person name="Tabima J.F."/>
            <person name="Weisberg A.J."/>
            <person name="Dantas Lopes L."/>
            <person name="Wiseman M.S."/>
            <person name="Wiseman M.S."/>
            <person name="Pupko T."/>
            <person name="Belcher M.S."/>
            <person name="Sechler A.J."/>
            <person name="Tancos M.A."/>
            <person name="Schroeder B.K."/>
            <person name="Murray T.D."/>
            <person name="Luster D.G."/>
            <person name="Schneider W.L."/>
            <person name="Rogers E."/>
            <person name="Andreote F.D."/>
            <person name="Grunwald N.J."/>
            <person name="Putnam M.L."/>
            <person name="Chang J.H."/>
        </authorList>
    </citation>
    <scope>NUCLEOTIDE SEQUENCE [LARGE SCALE GENOMIC DNA]</scope>
    <source>
        <strain evidence="2 3">DSM 15932</strain>
    </source>
</reference>
<dbReference type="InterPro" id="IPR050490">
    <property type="entry name" value="Bact_solute-bd_prot1"/>
</dbReference>
<dbReference type="Gene3D" id="3.40.190.10">
    <property type="entry name" value="Periplasmic binding protein-like II"/>
    <property type="match status" value="3"/>
</dbReference>
<organism evidence="2 3">
    <name type="scientific">Rathayibacter festucae DSM 15932</name>
    <dbReference type="NCBI Taxonomy" id="1328866"/>
    <lineage>
        <taxon>Bacteria</taxon>
        <taxon>Bacillati</taxon>
        <taxon>Actinomycetota</taxon>
        <taxon>Actinomycetes</taxon>
        <taxon>Micrococcales</taxon>
        <taxon>Microbacteriaceae</taxon>
        <taxon>Rathayibacter</taxon>
    </lineage>
</organism>
<feature type="signal peptide" evidence="1">
    <location>
        <begin position="1"/>
        <end position="26"/>
    </location>
</feature>
<dbReference type="PROSITE" id="PS51257">
    <property type="entry name" value="PROKAR_LIPOPROTEIN"/>
    <property type="match status" value="1"/>
</dbReference>
<dbReference type="Proteomes" id="UP000285317">
    <property type="component" value="Chromosome"/>
</dbReference>
<dbReference type="InterPro" id="IPR006059">
    <property type="entry name" value="SBP"/>
</dbReference>
<proteinExistence type="predicted"/>
<dbReference type="Pfam" id="PF01547">
    <property type="entry name" value="SBP_bac_1"/>
    <property type="match status" value="1"/>
</dbReference>
<name>A0A3T0T627_9MICO</name>
<gene>
    <name evidence="2" type="ORF">C1I64_19565</name>
</gene>
<dbReference type="SUPFAM" id="SSF53850">
    <property type="entry name" value="Periplasmic binding protein-like II"/>
    <property type="match status" value="1"/>
</dbReference>
<sequence>MSLRHHSRPAAALAVAALAAALTGCADRTEAEDDSLLVWSWDEQLPEVAELYEEEHPGVEIDVVDVGTGDEQYTALQNVIAAGSGRPDIAFLDSTALPQFALSGALADLGPLGADELSEEFAPGPWAASQVDGTVYGLPWASGPMVLFYNRAVFERLGVAVPGTWEEYVTAAEQLHAADPEVYILNDVGNPGLATSLIEQAGGRPFSVDGTAVAIDLADPGTARYAENWQRLLDGELLAPVADWSDEWRRMLAAGRIATLPAGSWMASALTQSAPDAAGDWRVAQLPQWEPGGSVAAEHGGGGFSVLESSGSKELAVDFLTFATAGDGVDVIRDSGLWPAHRAATESPAFLDRPSEYFGGQAVNREYATASENAPDDVRFLPYQVYAAGVFNDSVGTAYTGETTLQAGLLDWQAELEEYGAEQGFTVER</sequence>
<dbReference type="PANTHER" id="PTHR43649:SF14">
    <property type="entry name" value="BLR3389 PROTEIN"/>
    <property type="match status" value="1"/>
</dbReference>